<reference evidence="4 5" key="1">
    <citation type="submission" date="2015-02" db="EMBL/GenBank/DDBJ databases">
        <title>Draft genome sequences of ten Microbacterium spp. with emphasis on heavy metal contaminated environments.</title>
        <authorList>
            <person name="Corretto E."/>
        </authorList>
    </citation>
    <scope>NUCLEOTIDE SEQUENCE [LARGE SCALE GENOMIC DNA]</scope>
    <source>
        <strain evidence="4 5">DSM 8608</strain>
    </source>
</reference>
<keyword evidence="5" id="KW-1185">Reference proteome</keyword>
<keyword evidence="2" id="KW-1133">Transmembrane helix</keyword>
<sequence>MLVVAYHAFLFTGHTGDAAEAMPLWELVIGMGYIGVAVFIVLSGYVLMLPVTMTPDLTFRGGMGRFFKRRARRILPPYYAALLFGLLLIFLVPVMSQPADTAWDSKLPVTIGGLVSHLLLVQDFSPEWIFQINGPLWSVAVEWQIYFVMALALLPLWRRIPAPAIVSVLLVVTVASDFLNIGAFIHPWFVALFACGMWAAQLTFSVRAPKRLGLLVLATAAVSVALMLGTKVVGLPTTAIAETTAGITVALALVWLGRREVAGRPAAISRFFRARPMMFLGLISYSVYLFHSPILALGNLLLLPLGLPTVVQYLVMTFACIPVAVFVSWLMFLLVERHFLNTRQKHATTELAEQRPATHTEDAAAPSETSDTRA</sequence>
<dbReference type="PATRIC" id="fig|69370.6.peg.4164"/>
<feature type="transmembrane region" description="Helical" evidence="2">
    <location>
        <begin position="28"/>
        <end position="53"/>
    </location>
</feature>
<feature type="transmembrane region" description="Helical" evidence="2">
    <location>
        <begin position="212"/>
        <end position="233"/>
    </location>
</feature>
<keyword evidence="2" id="KW-0812">Transmembrane</keyword>
<proteinExistence type="predicted"/>
<feature type="transmembrane region" description="Helical" evidence="2">
    <location>
        <begin position="313"/>
        <end position="335"/>
    </location>
</feature>
<feature type="transmembrane region" description="Helical" evidence="2">
    <location>
        <begin position="239"/>
        <end position="257"/>
    </location>
</feature>
<feature type="domain" description="Acyltransferase 3" evidence="3">
    <location>
        <begin position="1"/>
        <end position="329"/>
    </location>
</feature>
<dbReference type="PANTHER" id="PTHR23028:SF53">
    <property type="entry name" value="ACYL_TRANSF_3 DOMAIN-CONTAINING PROTEIN"/>
    <property type="match status" value="1"/>
</dbReference>
<keyword evidence="4" id="KW-0012">Acyltransferase</keyword>
<dbReference type="Proteomes" id="UP000034098">
    <property type="component" value="Unassembled WGS sequence"/>
</dbReference>
<dbReference type="Pfam" id="PF01757">
    <property type="entry name" value="Acyl_transf_3"/>
    <property type="match status" value="1"/>
</dbReference>
<evidence type="ECO:0000256" key="1">
    <source>
        <dbReference type="SAM" id="MobiDB-lite"/>
    </source>
</evidence>
<name>A0A0M2H7H9_MICTR</name>
<comment type="caution">
    <text evidence="4">The sequence shown here is derived from an EMBL/GenBank/DDBJ whole genome shotgun (WGS) entry which is preliminary data.</text>
</comment>
<feature type="region of interest" description="Disordered" evidence="1">
    <location>
        <begin position="350"/>
        <end position="374"/>
    </location>
</feature>
<dbReference type="OrthoDB" id="9807745at2"/>
<feature type="transmembrane region" description="Helical" evidence="2">
    <location>
        <begin position="278"/>
        <end position="301"/>
    </location>
</feature>
<evidence type="ECO:0000313" key="5">
    <source>
        <dbReference type="Proteomes" id="UP000034098"/>
    </source>
</evidence>
<dbReference type="InterPro" id="IPR002656">
    <property type="entry name" value="Acyl_transf_3_dom"/>
</dbReference>
<feature type="transmembrane region" description="Helical" evidence="2">
    <location>
        <begin position="74"/>
        <end position="95"/>
    </location>
</feature>
<keyword evidence="2" id="KW-0472">Membrane</keyword>
<dbReference type="AlphaFoldDB" id="A0A0M2H7H9"/>
<dbReference type="EMBL" id="JYJA01000041">
    <property type="protein sequence ID" value="KJL39894.1"/>
    <property type="molecule type" value="Genomic_DNA"/>
</dbReference>
<evidence type="ECO:0000256" key="2">
    <source>
        <dbReference type="SAM" id="Phobius"/>
    </source>
</evidence>
<evidence type="ECO:0000259" key="3">
    <source>
        <dbReference type="Pfam" id="PF01757"/>
    </source>
</evidence>
<protein>
    <submittedName>
        <fullName evidence="4">Acyltransferase family protein</fullName>
    </submittedName>
</protein>
<dbReference type="GO" id="GO:0009103">
    <property type="term" value="P:lipopolysaccharide biosynthetic process"/>
    <property type="evidence" value="ECO:0007669"/>
    <property type="project" value="TreeGrafter"/>
</dbReference>
<gene>
    <name evidence="4" type="ORF">RS82_04107</name>
</gene>
<dbReference type="GO" id="GO:0016747">
    <property type="term" value="F:acyltransferase activity, transferring groups other than amino-acyl groups"/>
    <property type="evidence" value="ECO:0007669"/>
    <property type="project" value="InterPro"/>
</dbReference>
<dbReference type="InterPro" id="IPR050879">
    <property type="entry name" value="Acyltransferase_3"/>
</dbReference>
<keyword evidence="4" id="KW-0808">Transferase</keyword>
<feature type="transmembrane region" description="Helical" evidence="2">
    <location>
        <begin position="178"/>
        <end position="200"/>
    </location>
</feature>
<dbReference type="PANTHER" id="PTHR23028">
    <property type="entry name" value="ACETYLTRANSFERASE"/>
    <property type="match status" value="1"/>
</dbReference>
<evidence type="ECO:0000313" key="4">
    <source>
        <dbReference type="EMBL" id="KJL39894.1"/>
    </source>
</evidence>
<dbReference type="GO" id="GO:0016020">
    <property type="term" value="C:membrane"/>
    <property type="evidence" value="ECO:0007669"/>
    <property type="project" value="TreeGrafter"/>
</dbReference>
<feature type="transmembrane region" description="Helical" evidence="2">
    <location>
        <begin position="136"/>
        <end position="158"/>
    </location>
</feature>
<accession>A0A0M2H7H9</accession>
<organism evidence="4 5">
    <name type="scientific">Microbacterium trichothecenolyticum</name>
    <name type="common">Aureobacterium trichothecenolyticum</name>
    <dbReference type="NCBI Taxonomy" id="69370"/>
    <lineage>
        <taxon>Bacteria</taxon>
        <taxon>Bacillati</taxon>
        <taxon>Actinomycetota</taxon>
        <taxon>Actinomycetes</taxon>
        <taxon>Micrococcales</taxon>
        <taxon>Microbacteriaceae</taxon>
        <taxon>Microbacterium</taxon>
    </lineage>
</organism>
<feature type="compositionally biased region" description="Basic and acidic residues" evidence="1">
    <location>
        <begin position="352"/>
        <end position="362"/>
    </location>
</feature>